<dbReference type="EMBL" id="AJAP01000002">
    <property type="protein sequence ID" value="EOH91644.1"/>
    <property type="molecule type" value="Genomic_DNA"/>
</dbReference>
<dbReference type="eggNOG" id="COG0176">
    <property type="taxonomic scope" value="Bacteria"/>
</dbReference>
<keyword evidence="4" id="KW-1185">Reference proteome</keyword>
<dbReference type="RefSeq" id="WP_010752722.1">
    <property type="nucleotide sequence ID" value="NZ_ASVU01000001.1"/>
</dbReference>
<dbReference type="OrthoDB" id="9807051at2"/>
<dbReference type="GeneID" id="78364453"/>
<name>R2RSB4_9ENTE</name>
<dbReference type="PANTHER" id="PTHR10683">
    <property type="entry name" value="TRANSALDOLASE"/>
    <property type="match status" value="1"/>
</dbReference>
<dbReference type="STRING" id="57732.RU94_GL001263"/>
<accession>R2RSB4</accession>
<evidence type="ECO:0000313" key="3">
    <source>
        <dbReference type="EMBL" id="EOH91644.1"/>
    </source>
</evidence>
<organism evidence="2 4">
    <name type="scientific">Enterococcus asini ATCC 700915</name>
    <dbReference type="NCBI Taxonomy" id="1158606"/>
    <lineage>
        <taxon>Bacteria</taxon>
        <taxon>Bacillati</taxon>
        <taxon>Bacillota</taxon>
        <taxon>Bacilli</taxon>
        <taxon>Lactobacillales</taxon>
        <taxon>Enterococcaceae</taxon>
        <taxon>Enterococcus</taxon>
    </lineage>
</organism>
<dbReference type="Gene3D" id="3.20.20.70">
    <property type="entry name" value="Aldolase class I"/>
    <property type="match status" value="1"/>
</dbReference>
<dbReference type="InterPro" id="IPR001585">
    <property type="entry name" value="TAL/FSA"/>
</dbReference>
<evidence type="ECO:0000256" key="1">
    <source>
        <dbReference type="ARBA" id="ARBA00023270"/>
    </source>
</evidence>
<dbReference type="InterPro" id="IPR011861">
    <property type="entry name" value="Transald_staph-type"/>
</dbReference>
<dbReference type="SUPFAM" id="SSF51569">
    <property type="entry name" value="Aldolase"/>
    <property type="match status" value="1"/>
</dbReference>
<reference evidence="2 4" key="1">
    <citation type="submission" date="2013-02" db="EMBL/GenBank/DDBJ databases">
        <title>The Genome Sequence of Enterococcus asini ATCC_700915.</title>
        <authorList>
            <consortium name="The Broad Institute Genome Sequencing Platform"/>
            <consortium name="The Broad Institute Genome Sequencing Center for Infectious Disease"/>
            <person name="Earl A.M."/>
            <person name="Gilmore M.S."/>
            <person name="Lebreton F."/>
            <person name="Walker B."/>
            <person name="Young S.K."/>
            <person name="Zeng Q."/>
            <person name="Gargeya S."/>
            <person name="Fitzgerald M."/>
            <person name="Haas B."/>
            <person name="Abouelleil A."/>
            <person name="Alvarado L."/>
            <person name="Arachchi H.M."/>
            <person name="Berlin A.M."/>
            <person name="Chapman S.B."/>
            <person name="Dewar J."/>
            <person name="Goldberg J."/>
            <person name="Griggs A."/>
            <person name="Gujja S."/>
            <person name="Hansen M."/>
            <person name="Howarth C."/>
            <person name="Imamovic A."/>
            <person name="Larimer J."/>
            <person name="McCowan C."/>
            <person name="Murphy C."/>
            <person name="Neiman D."/>
            <person name="Pearson M."/>
            <person name="Priest M."/>
            <person name="Roberts A."/>
            <person name="Saif S."/>
            <person name="Shea T."/>
            <person name="Sisk P."/>
            <person name="Sykes S."/>
            <person name="Wortman J."/>
            <person name="Nusbaum C."/>
            <person name="Birren B."/>
        </authorList>
    </citation>
    <scope>NUCLEOTIDE SEQUENCE [LARGE SCALE GENOMIC DNA]</scope>
    <source>
        <strain evidence="2 4">ATCC 700915</strain>
    </source>
</reference>
<evidence type="ECO:0000313" key="2">
    <source>
        <dbReference type="EMBL" id="EOH83396.1"/>
    </source>
</evidence>
<protein>
    <submittedName>
        <fullName evidence="2">Transaldolase</fullName>
    </submittedName>
</protein>
<dbReference type="PATRIC" id="fig|1158606.3.peg.2357"/>
<dbReference type="Proteomes" id="UP000013777">
    <property type="component" value="Unassembled WGS sequence"/>
</dbReference>
<dbReference type="HOGENOM" id="CLU_079764_0_0_9"/>
<sequence length="237" mass="26018">MDFKIDIYSDGAVIEDMLKMKSAGIVTGFTTNPSLMKQAGITNYVAFAKEVLEKVDGMPISFEVFADDFETMEKEAIKLSSLGDNVYVKIPIMNTKGEASTDLIRKLSEKGLKLNVTAIMTTEQVANTVDALSDGTKNIVSVFAGRVADTGIDPEPLMKQSLELCHKKNGTKLLWASSREVYNIVQADSLGVDIITVTPALLSKLSMYHMDLSKLSLETVKMFNRDIKSLGFTILDD</sequence>
<dbReference type="Pfam" id="PF00923">
    <property type="entry name" value="TAL_FSA"/>
    <property type="match status" value="1"/>
</dbReference>
<dbReference type="PANTHER" id="PTHR10683:SF40">
    <property type="entry name" value="FRUCTOSE-6-PHOSPHATE ALDOLASE 1-RELATED"/>
    <property type="match status" value="1"/>
</dbReference>
<gene>
    <name evidence="3" type="ORF">UAS_00038</name>
    <name evidence="2" type="ORF">UAS_02411</name>
</gene>
<comment type="caution">
    <text evidence="2">The sequence shown here is derived from an EMBL/GenBank/DDBJ whole genome shotgun (WGS) entry which is preliminary data.</text>
</comment>
<dbReference type="NCBIfam" id="TIGR02134">
    <property type="entry name" value="transald_staph"/>
    <property type="match status" value="1"/>
</dbReference>
<dbReference type="GO" id="GO:0005975">
    <property type="term" value="P:carbohydrate metabolic process"/>
    <property type="evidence" value="ECO:0007669"/>
    <property type="project" value="InterPro"/>
</dbReference>
<keyword evidence="1" id="KW-0704">Schiff base</keyword>
<proteinExistence type="predicted"/>
<evidence type="ECO:0000313" key="4">
    <source>
        <dbReference type="Proteomes" id="UP000013777"/>
    </source>
</evidence>
<dbReference type="EMBL" id="AJAP01000026">
    <property type="protein sequence ID" value="EOH83396.1"/>
    <property type="molecule type" value="Genomic_DNA"/>
</dbReference>
<dbReference type="InterPro" id="IPR013785">
    <property type="entry name" value="Aldolase_TIM"/>
</dbReference>
<dbReference type="AlphaFoldDB" id="R2RSB4"/>